<dbReference type="PANTHER" id="PTHR30483:SF6">
    <property type="entry name" value="PERIPLASMIC BINDING PROTEIN OF ABC TRANSPORTER FOR NATURAL AMINO ACIDS"/>
    <property type="match status" value="1"/>
</dbReference>
<keyword evidence="3" id="KW-0813">Transport</keyword>
<dbReference type="InterPro" id="IPR028082">
    <property type="entry name" value="Peripla_BP_I"/>
</dbReference>
<dbReference type="PANTHER" id="PTHR30483">
    <property type="entry name" value="LEUCINE-SPECIFIC-BINDING PROTEIN"/>
    <property type="match status" value="1"/>
</dbReference>
<name>A0A926P143_9HYPH</name>
<accession>A0A926P143</accession>
<evidence type="ECO:0000256" key="1">
    <source>
        <dbReference type="ARBA" id="ARBA00010062"/>
    </source>
</evidence>
<comment type="similarity">
    <text evidence="1">Belongs to the leucine-binding protein family.</text>
</comment>
<keyword evidence="3" id="KW-0029">Amino-acid transport</keyword>
<dbReference type="InterPro" id="IPR028081">
    <property type="entry name" value="Leu-bd"/>
</dbReference>
<evidence type="ECO:0000313" key="7">
    <source>
        <dbReference type="Proteomes" id="UP000598467"/>
    </source>
</evidence>
<sequence>MKATSKTTFASLAAVLAMNTALCTAAMAEDVKIGMVVTLSGPPAALGQQIVDGFNLALEQNGGKLGGQSVNLIVEDDELKPDVALLKAKSLVERDKVDIVVGTVFSNMLQAIFKPVIQSDTFLISPNAGPSTFAGKNCNPYFFVTSYQNNQNAEVSGMIANEEGFKKVVMMVPNYQAGRDNVAGYKQTFKGEIADEIYTPLGTQDFSSELAKISTEGADALFAFMPGGMGVRLVKQFEATGLNKSMKFTSVFTTDETTLPGQKDAAVGFLSAGNWAPDMKNDANQAFVSAFEKKYGYVPGGYAAQAFDTANLIASALEKTGGDVSDKDAMRKALEAADFTSVRGSFSFSNNHYPVQDFHLLEVAKRDDGKFWTTAKRTIVKDYADSFHDECKM</sequence>
<organism evidence="6 7">
    <name type="scientific">Roseibium aggregatum</name>
    <dbReference type="NCBI Taxonomy" id="187304"/>
    <lineage>
        <taxon>Bacteria</taxon>
        <taxon>Pseudomonadati</taxon>
        <taxon>Pseudomonadota</taxon>
        <taxon>Alphaproteobacteria</taxon>
        <taxon>Hyphomicrobiales</taxon>
        <taxon>Stappiaceae</taxon>
        <taxon>Roseibium</taxon>
    </lineage>
</organism>
<dbReference type="SUPFAM" id="SSF53822">
    <property type="entry name" value="Periplasmic binding protein-like I"/>
    <property type="match status" value="1"/>
</dbReference>
<dbReference type="GO" id="GO:0006865">
    <property type="term" value="P:amino acid transport"/>
    <property type="evidence" value="ECO:0007669"/>
    <property type="project" value="UniProtKB-KW"/>
</dbReference>
<feature type="signal peptide" evidence="4">
    <location>
        <begin position="1"/>
        <end position="28"/>
    </location>
</feature>
<feature type="chain" id="PRO_5037181109" evidence="4">
    <location>
        <begin position="29"/>
        <end position="393"/>
    </location>
</feature>
<protein>
    <submittedName>
        <fullName evidence="6">ABC transporter substrate-binding protein</fullName>
    </submittedName>
</protein>
<reference evidence="6" key="1">
    <citation type="submission" date="2020-05" db="EMBL/GenBank/DDBJ databases">
        <title>Identification of trans-AT polyketide cluster in two marine bacteria, producers of a novel glutaramide-containing polyketide sesbanimide D and analogs.</title>
        <authorList>
            <person name="Kacar D."/>
            <person name="Rodriguez P."/>
            <person name="Canedo L."/>
            <person name="Gonzalez E."/>
            <person name="Galan B."/>
            <person name="De La Calle F."/>
            <person name="Garcia J.L."/>
        </authorList>
    </citation>
    <scope>NUCLEOTIDE SEQUENCE</scope>
    <source>
        <strain evidence="6">PHM038</strain>
    </source>
</reference>
<dbReference type="CDD" id="cd06359">
    <property type="entry name" value="PBP1_Nba-like"/>
    <property type="match status" value="1"/>
</dbReference>
<proteinExistence type="inferred from homology"/>
<feature type="domain" description="Leucine-binding protein" evidence="5">
    <location>
        <begin position="31"/>
        <end position="365"/>
    </location>
</feature>
<dbReference type="InterPro" id="IPR051010">
    <property type="entry name" value="BCAA_transport"/>
</dbReference>
<evidence type="ECO:0000256" key="3">
    <source>
        <dbReference type="ARBA" id="ARBA00022970"/>
    </source>
</evidence>
<evidence type="ECO:0000256" key="4">
    <source>
        <dbReference type="SAM" id="SignalP"/>
    </source>
</evidence>
<keyword evidence="2 4" id="KW-0732">Signal</keyword>
<evidence type="ECO:0000256" key="2">
    <source>
        <dbReference type="ARBA" id="ARBA00022729"/>
    </source>
</evidence>
<evidence type="ECO:0000259" key="5">
    <source>
        <dbReference type="Pfam" id="PF13458"/>
    </source>
</evidence>
<dbReference type="Gene3D" id="3.40.50.2300">
    <property type="match status" value="2"/>
</dbReference>
<dbReference type="EMBL" id="JABFCZ010000033">
    <property type="protein sequence ID" value="MBD1549284.1"/>
    <property type="molecule type" value="Genomic_DNA"/>
</dbReference>
<gene>
    <name evidence="6" type="ORF">HK439_23735</name>
</gene>
<comment type="caution">
    <text evidence="6">The sequence shown here is derived from an EMBL/GenBank/DDBJ whole genome shotgun (WGS) entry which is preliminary data.</text>
</comment>
<evidence type="ECO:0000313" key="6">
    <source>
        <dbReference type="EMBL" id="MBD1549284.1"/>
    </source>
</evidence>
<dbReference type="Pfam" id="PF13458">
    <property type="entry name" value="Peripla_BP_6"/>
    <property type="match status" value="1"/>
</dbReference>
<dbReference type="AlphaFoldDB" id="A0A926P143"/>
<dbReference type="RefSeq" id="WP_190293970.1">
    <property type="nucleotide sequence ID" value="NZ_JABFCZ010000033.1"/>
</dbReference>
<dbReference type="Proteomes" id="UP000598467">
    <property type="component" value="Unassembled WGS sequence"/>
</dbReference>